<name>A0A0M9GB62_LEPPY</name>
<protein>
    <submittedName>
        <fullName evidence="2">Uncharacterized protein</fullName>
    </submittedName>
</protein>
<dbReference type="GeneID" id="26901089"/>
<dbReference type="EMBL" id="LGTL01000001">
    <property type="protein sequence ID" value="KPA86697.1"/>
    <property type="molecule type" value="Genomic_DNA"/>
</dbReference>
<accession>A0A0M9GB62</accession>
<dbReference type="RefSeq" id="XP_015665136.1">
    <property type="nucleotide sequence ID" value="XM_015797128.1"/>
</dbReference>
<feature type="compositionally biased region" description="Low complexity" evidence="1">
    <location>
        <begin position="263"/>
        <end position="273"/>
    </location>
</feature>
<feature type="region of interest" description="Disordered" evidence="1">
    <location>
        <begin position="247"/>
        <end position="279"/>
    </location>
</feature>
<keyword evidence="3" id="KW-1185">Reference proteome</keyword>
<dbReference type="VEuPathDB" id="TriTrypDB:LpyrH10_01_7920"/>
<evidence type="ECO:0000256" key="1">
    <source>
        <dbReference type="SAM" id="MobiDB-lite"/>
    </source>
</evidence>
<dbReference type="OMA" id="MAMAHDE"/>
<dbReference type="OrthoDB" id="267104at2759"/>
<proteinExistence type="predicted"/>
<evidence type="ECO:0000313" key="2">
    <source>
        <dbReference type="EMBL" id="KPA86697.1"/>
    </source>
</evidence>
<dbReference type="AlphaFoldDB" id="A0A0M9GB62"/>
<sequence length="293" mass="30984">MRFVSHQHRKPTTNIAVLMDVSQFLKSFKKNVAAKGKRVSAVGPSAGVTDATEAEELSELLHSDSDHETEGPSADYVVGGRADRINGKRYAAHEKHNQEFEALKVFSTNVSRADEPGRLQRQRAAVAQQLKTSQKRPRAELVASVRGELLRQREQLQRARASASAEVAGETPVAQVEATMVQVEDLLLSQSADKAAIGPPTATLLDFLPPARAPAVTLVAASSSGPPETTVGPSFPVAESAMVAAASGVSAAPSSLPRSTTGAQAKATETPAPAKKRSKFELAMAMAKADENE</sequence>
<organism evidence="2 3">
    <name type="scientific">Leptomonas pyrrhocoris</name>
    <name type="common">Firebug parasite</name>
    <dbReference type="NCBI Taxonomy" id="157538"/>
    <lineage>
        <taxon>Eukaryota</taxon>
        <taxon>Discoba</taxon>
        <taxon>Euglenozoa</taxon>
        <taxon>Kinetoplastea</taxon>
        <taxon>Metakinetoplastina</taxon>
        <taxon>Trypanosomatida</taxon>
        <taxon>Trypanosomatidae</taxon>
        <taxon>Leishmaniinae</taxon>
        <taxon>Leptomonas</taxon>
    </lineage>
</organism>
<dbReference type="Proteomes" id="UP000037923">
    <property type="component" value="Unassembled WGS sequence"/>
</dbReference>
<comment type="caution">
    <text evidence="2">The sequence shown here is derived from an EMBL/GenBank/DDBJ whole genome shotgun (WGS) entry which is preliminary data.</text>
</comment>
<evidence type="ECO:0000313" key="3">
    <source>
        <dbReference type="Proteomes" id="UP000037923"/>
    </source>
</evidence>
<gene>
    <name evidence="2" type="ORF">ABB37_00792</name>
</gene>
<reference evidence="2 3" key="1">
    <citation type="submission" date="2015-07" db="EMBL/GenBank/DDBJ databases">
        <title>High-quality genome of monoxenous trypanosomatid Leptomonas pyrrhocoris.</title>
        <authorList>
            <person name="Flegontov P."/>
            <person name="Butenko A."/>
            <person name="Firsov S."/>
            <person name="Vlcek C."/>
            <person name="Logacheva M.D."/>
            <person name="Field M."/>
            <person name="Filatov D."/>
            <person name="Flegontova O."/>
            <person name="Gerasimov E."/>
            <person name="Jackson A.P."/>
            <person name="Kelly S."/>
            <person name="Opperdoes F."/>
            <person name="O'Reilly A."/>
            <person name="Votypka J."/>
            <person name="Yurchenko V."/>
            <person name="Lukes J."/>
        </authorList>
    </citation>
    <scope>NUCLEOTIDE SEQUENCE [LARGE SCALE GENOMIC DNA]</scope>
    <source>
        <strain evidence="2">H10</strain>
    </source>
</reference>